<name>A0A1T5CH96_9FLAO</name>
<dbReference type="RefSeq" id="WP_079665408.1">
    <property type="nucleotide sequence ID" value="NZ_FUYZ01000001.1"/>
</dbReference>
<proteinExistence type="predicted"/>
<protein>
    <submittedName>
        <fullName evidence="1">DKNYY family protein</fullName>
    </submittedName>
</protein>
<dbReference type="OrthoDB" id="701311at2"/>
<reference evidence="1 2" key="1">
    <citation type="submission" date="2017-02" db="EMBL/GenBank/DDBJ databases">
        <authorList>
            <person name="Peterson S.W."/>
        </authorList>
    </citation>
    <scope>NUCLEOTIDE SEQUENCE [LARGE SCALE GENOMIC DNA]</scope>
    <source>
        <strain evidence="1 2">DSM 22323</strain>
    </source>
</reference>
<gene>
    <name evidence="1" type="ORF">SAMN05660477_00072</name>
</gene>
<accession>A0A1T5CH96</accession>
<dbReference type="STRING" id="619805.SAMN05660477_00072"/>
<dbReference type="Proteomes" id="UP000191112">
    <property type="component" value="Unassembled WGS sequence"/>
</dbReference>
<dbReference type="AlphaFoldDB" id="A0A1T5CH96"/>
<keyword evidence="2" id="KW-1185">Reference proteome</keyword>
<evidence type="ECO:0000313" key="1">
    <source>
        <dbReference type="EMBL" id="SKB58872.1"/>
    </source>
</evidence>
<dbReference type="EMBL" id="FUYZ01000001">
    <property type="protein sequence ID" value="SKB58872.1"/>
    <property type="molecule type" value="Genomic_DNA"/>
</dbReference>
<evidence type="ECO:0000313" key="2">
    <source>
        <dbReference type="Proteomes" id="UP000191112"/>
    </source>
</evidence>
<sequence>MALKTNEGTEEGIIIEKYITEMADGQPLKSVIDSATFSYIGSSFYKDKNHVYTHYVMVDGGNFWIVDNADVKTFQVLGNCYAKDKNKIFTERNMDTDTIFDYRSFRTCDDCGCFAKDKNGYYFWDEKIDIKTIDNKETESIINRLKKL</sequence>
<organism evidence="1 2">
    <name type="scientific">Soonwooa buanensis</name>
    <dbReference type="NCBI Taxonomy" id="619805"/>
    <lineage>
        <taxon>Bacteria</taxon>
        <taxon>Pseudomonadati</taxon>
        <taxon>Bacteroidota</taxon>
        <taxon>Flavobacteriia</taxon>
        <taxon>Flavobacteriales</taxon>
        <taxon>Weeksellaceae</taxon>
        <taxon>Chryseobacterium group</taxon>
        <taxon>Soonwooa</taxon>
    </lineage>
</organism>